<evidence type="ECO:0000256" key="2">
    <source>
        <dbReference type="ARBA" id="ARBA00022723"/>
    </source>
</evidence>
<dbReference type="PANTHER" id="PTHR47338:SF20">
    <property type="entry name" value="ZN(II)2CYS6 TRANSCRIPTION FACTOR (EUROFUNG)"/>
    <property type="match status" value="1"/>
</dbReference>
<dbReference type="SMART" id="SM00906">
    <property type="entry name" value="Fungal_trans"/>
    <property type="match status" value="1"/>
</dbReference>
<dbReference type="PANTHER" id="PTHR47338">
    <property type="entry name" value="ZN(II)2CYS6 TRANSCRIPTION FACTOR (EUROFUNG)-RELATED"/>
    <property type="match status" value="1"/>
</dbReference>
<keyword evidence="9" id="KW-1185">Reference proteome</keyword>
<feature type="domain" description="Zn(2)-C6 fungal-type" evidence="7">
    <location>
        <begin position="17"/>
        <end position="47"/>
    </location>
</feature>
<keyword evidence="5" id="KW-0539">Nucleus</keyword>
<dbReference type="CDD" id="cd12148">
    <property type="entry name" value="fungal_TF_MHR"/>
    <property type="match status" value="1"/>
</dbReference>
<evidence type="ECO:0000256" key="6">
    <source>
        <dbReference type="SAM" id="MobiDB-lite"/>
    </source>
</evidence>
<dbReference type="Pfam" id="PF04082">
    <property type="entry name" value="Fungal_trans"/>
    <property type="match status" value="1"/>
</dbReference>
<comment type="caution">
    <text evidence="8">The sequence shown here is derived from an EMBL/GenBank/DDBJ whole genome shotgun (WGS) entry which is preliminary data.</text>
</comment>
<evidence type="ECO:0000256" key="3">
    <source>
        <dbReference type="ARBA" id="ARBA00023015"/>
    </source>
</evidence>
<dbReference type="InterPro" id="IPR001138">
    <property type="entry name" value="Zn2Cys6_DnaBD"/>
</dbReference>
<sequence>MHSTRSSHRAGPRSDQACGACKTKKRKCDKALPECGLCRRMGRGCDYGEAQDHPPTASEFAAMRARLGELESRLAAASSSLTVSSESRSSPGGANRSIYGSEILDDATVRTGFGLEADSVASSSQSRSQVHTNNDTRSINSEALSHSRPNIEPPVPLFLDIDFFVWFRYRLPASRLAIPMDVLELLGHGNAVVDTCRDYFATIHTWMPFISKKRLDLGISIQSGGPDLAMLFLAMRLVIAQAHEVADGKLYSLAKGFMASLESDGVISLFCLQAKVLLALYEYSHAMYPAAWMSVGACSRYSEMLGLASVGERVLLGQPTTWTGIEERRRVWWSIFILDRLISMGNRKSFSSPEPSFDSRLPDDDGAWDTGDVLRATSASVSTDYKQRQPAFARLCQASIYVSRAIVIAQNPNPTSDSQVAKTMALIEELKGFSQVVDSQAGLPLGENGLSLLAPRCVARSALFVALDVLSCPMKVGPEPGYNTSSFAKTPTELKLQFEAIQALQEASEDMHRLAVEVSIMLDVGESLPGQLGKVPPFMLDVMYCACASFHWFLSESGSAAFRASIENLDNFFLKVGQRWRLSEKYREITKLHDVAARIGDNQLE</sequence>
<dbReference type="GO" id="GO:0006351">
    <property type="term" value="P:DNA-templated transcription"/>
    <property type="evidence" value="ECO:0007669"/>
    <property type="project" value="InterPro"/>
</dbReference>
<dbReference type="InterPro" id="IPR007219">
    <property type="entry name" value="XnlR_reg_dom"/>
</dbReference>
<dbReference type="GO" id="GO:0000981">
    <property type="term" value="F:DNA-binding transcription factor activity, RNA polymerase II-specific"/>
    <property type="evidence" value="ECO:0007669"/>
    <property type="project" value="InterPro"/>
</dbReference>
<dbReference type="GO" id="GO:0003677">
    <property type="term" value="F:DNA binding"/>
    <property type="evidence" value="ECO:0007669"/>
    <property type="project" value="InterPro"/>
</dbReference>
<dbReference type="GO" id="GO:0005634">
    <property type="term" value="C:nucleus"/>
    <property type="evidence" value="ECO:0007669"/>
    <property type="project" value="UniProtKB-SubCell"/>
</dbReference>
<dbReference type="AlphaFoldDB" id="A0A9P9JJB2"/>
<evidence type="ECO:0000259" key="7">
    <source>
        <dbReference type="PROSITE" id="PS50048"/>
    </source>
</evidence>
<reference evidence="8" key="1">
    <citation type="journal article" date="2021" name="Nat. Commun.">
        <title>Genetic determinants of endophytism in the Arabidopsis root mycobiome.</title>
        <authorList>
            <person name="Mesny F."/>
            <person name="Miyauchi S."/>
            <person name="Thiergart T."/>
            <person name="Pickel B."/>
            <person name="Atanasova L."/>
            <person name="Karlsson M."/>
            <person name="Huettel B."/>
            <person name="Barry K.W."/>
            <person name="Haridas S."/>
            <person name="Chen C."/>
            <person name="Bauer D."/>
            <person name="Andreopoulos W."/>
            <person name="Pangilinan J."/>
            <person name="LaButti K."/>
            <person name="Riley R."/>
            <person name="Lipzen A."/>
            <person name="Clum A."/>
            <person name="Drula E."/>
            <person name="Henrissat B."/>
            <person name="Kohler A."/>
            <person name="Grigoriev I.V."/>
            <person name="Martin F.M."/>
            <person name="Hacquard S."/>
        </authorList>
    </citation>
    <scope>NUCLEOTIDE SEQUENCE</scope>
    <source>
        <strain evidence="8">MPI-CAGE-AT-0147</strain>
    </source>
</reference>
<feature type="compositionally biased region" description="Polar residues" evidence="6">
    <location>
        <begin position="131"/>
        <end position="146"/>
    </location>
</feature>
<dbReference type="InterPro" id="IPR050815">
    <property type="entry name" value="TF_fung"/>
</dbReference>
<dbReference type="SUPFAM" id="SSF57701">
    <property type="entry name" value="Zn2/Cys6 DNA-binding domain"/>
    <property type="match status" value="1"/>
</dbReference>
<evidence type="ECO:0000256" key="4">
    <source>
        <dbReference type="ARBA" id="ARBA00023163"/>
    </source>
</evidence>
<name>A0A9P9JJB2_9HYPO</name>
<comment type="subcellular location">
    <subcellularLocation>
        <location evidence="1">Nucleus</location>
    </subcellularLocation>
</comment>
<dbReference type="Pfam" id="PF00172">
    <property type="entry name" value="Zn_clus"/>
    <property type="match status" value="1"/>
</dbReference>
<dbReference type="InterPro" id="IPR036864">
    <property type="entry name" value="Zn2-C6_fun-type_DNA-bd_sf"/>
</dbReference>
<keyword evidence="4" id="KW-0804">Transcription</keyword>
<dbReference type="CDD" id="cd00067">
    <property type="entry name" value="GAL4"/>
    <property type="match status" value="1"/>
</dbReference>
<feature type="region of interest" description="Disordered" evidence="6">
    <location>
        <begin position="120"/>
        <end position="146"/>
    </location>
</feature>
<dbReference type="PROSITE" id="PS00463">
    <property type="entry name" value="ZN2_CY6_FUNGAL_1"/>
    <property type="match status" value="1"/>
</dbReference>
<accession>A0A9P9JJB2</accession>
<dbReference type="OrthoDB" id="3862662at2759"/>
<evidence type="ECO:0000256" key="1">
    <source>
        <dbReference type="ARBA" id="ARBA00004123"/>
    </source>
</evidence>
<dbReference type="Gene3D" id="4.10.240.10">
    <property type="entry name" value="Zn(2)-C6 fungal-type DNA-binding domain"/>
    <property type="match status" value="1"/>
</dbReference>
<keyword evidence="3" id="KW-0805">Transcription regulation</keyword>
<organism evidence="8 9">
    <name type="scientific">Dactylonectria macrodidyma</name>
    <dbReference type="NCBI Taxonomy" id="307937"/>
    <lineage>
        <taxon>Eukaryota</taxon>
        <taxon>Fungi</taxon>
        <taxon>Dikarya</taxon>
        <taxon>Ascomycota</taxon>
        <taxon>Pezizomycotina</taxon>
        <taxon>Sordariomycetes</taxon>
        <taxon>Hypocreomycetidae</taxon>
        <taxon>Hypocreales</taxon>
        <taxon>Nectriaceae</taxon>
        <taxon>Dactylonectria</taxon>
    </lineage>
</organism>
<feature type="compositionally biased region" description="Low complexity" evidence="6">
    <location>
        <begin position="120"/>
        <end position="130"/>
    </location>
</feature>
<dbReference type="SMART" id="SM00066">
    <property type="entry name" value="GAL4"/>
    <property type="match status" value="1"/>
</dbReference>
<evidence type="ECO:0000256" key="5">
    <source>
        <dbReference type="ARBA" id="ARBA00023242"/>
    </source>
</evidence>
<evidence type="ECO:0000313" key="8">
    <source>
        <dbReference type="EMBL" id="KAH7176742.1"/>
    </source>
</evidence>
<dbReference type="EMBL" id="JAGMUV010000001">
    <property type="protein sequence ID" value="KAH7176742.1"/>
    <property type="molecule type" value="Genomic_DNA"/>
</dbReference>
<dbReference type="PROSITE" id="PS50048">
    <property type="entry name" value="ZN2_CY6_FUNGAL_2"/>
    <property type="match status" value="1"/>
</dbReference>
<protein>
    <recommendedName>
        <fullName evidence="7">Zn(2)-C6 fungal-type domain-containing protein</fullName>
    </recommendedName>
</protein>
<evidence type="ECO:0000313" key="9">
    <source>
        <dbReference type="Proteomes" id="UP000738349"/>
    </source>
</evidence>
<gene>
    <name evidence="8" type="ORF">EDB81DRAFT_773482</name>
</gene>
<keyword evidence="2" id="KW-0479">Metal-binding</keyword>
<proteinExistence type="predicted"/>
<dbReference type="GO" id="GO:0008270">
    <property type="term" value="F:zinc ion binding"/>
    <property type="evidence" value="ECO:0007669"/>
    <property type="project" value="InterPro"/>
</dbReference>
<dbReference type="Proteomes" id="UP000738349">
    <property type="component" value="Unassembled WGS sequence"/>
</dbReference>